<accession>A0A3A9AAI0</accession>
<gene>
    <name evidence="2" type="ORF">D7V94_19265</name>
</gene>
<keyword evidence="3" id="KW-1185">Reference proteome</keyword>
<feature type="domain" description="Bacteriophage Mx8 p63 C-terminal" evidence="1">
    <location>
        <begin position="163"/>
        <end position="253"/>
    </location>
</feature>
<dbReference type="InterPro" id="IPR018874">
    <property type="entry name" value="Phage_Mx8_p63_C"/>
</dbReference>
<dbReference type="Proteomes" id="UP000280696">
    <property type="component" value="Unassembled WGS sequence"/>
</dbReference>
<dbReference type="RefSeq" id="WP_120471941.1">
    <property type="nucleotide sequence ID" value="NZ_RAYQ01000028.1"/>
</dbReference>
<dbReference type="EMBL" id="RAYQ01000028">
    <property type="protein sequence ID" value="RKI88377.1"/>
    <property type="molecule type" value="Genomic_DNA"/>
</dbReference>
<dbReference type="AlphaFoldDB" id="A0A3A9AAI0"/>
<evidence type="ECO:0000313" key="3">
    <source>
        <dbReference type="Proteomes" id="UP000280696"/>
    </source>
</evidence>
<evidence type="ECO:0000259" key="1">
    <source>
        <dbReference type="Pfam" id="PF10546"/>
    </source>
</evidence>
<comment type="caution">
    <text evidence="2">The sequence shown here is derived from an EMBL/GenBank/DDBJ whole genome shotgun (WGS) entry which is preliminary data.</text>
</comment>
<dbReference type="Pfam" id="PF10546">
    <property type="entry name" value="P63C"/>
    <property type="match status" value="1"/>
</dbReference>
<evidence type="ECO:0000313" key="2">
    <source>
        <dbReference type="EMBL" id="RKI88377.1"/>
    </source>
</evidence>
<protein>
    <recommendedName>
        <fullName evidence="1">Bacteriophage Mx8 p63 C-terminal domain-containing protein</fullName>
    </recommendedName>
</protein>
<sequence length="289" mass="33652">MMMSKICKVSYSGKVLVGNKELSCAVLEDGTRILTNTAIFHAFDRPRKGKPSEEYRPKNVPAFLSANNLIPYIKKEFEDEDFSVEYERSGRIFTGYKAEILPCICNIYLSARDDDILTENQKPLAITADILMRSFAKVGIIALIDEATGYQFERDARALQELFSQYIAEEFLPWVKTFPDDFYIQMFRLRGWDYKGRFKTPYAGQLTNFLVYNRLPEGILEELKRLNPILNKNGYRKYKLFQGLTEKTGYKHLVQQISTSTTMMRGFDTWEEFEPVFRKAFNISDDEKI</sequence>
<proteinExistence type="predicted"/>
<dbReference type="OrthoDB" id="4762429at2"/>
<reference evidence="2 3" key="1">
    <citation type="submission" date="2018-09" db="EMBL/GenBank/DDBJ databases">
        <title>Murine metabolic-syndrome-specific gut microbial biobank.</title>
        <authorList>
            <person name="Liu C."/>
        </authorList>
    </citation>
    <scope>NUCLEOTIDE SEQUENCE [LARGE SCALE GENOMIC DNA]</scope>
    <source>
        <strain evidence="2 3">0.1xD8-82</strain>
    </source>
</reference>
<name>A0A3A9AAI0_9FIRM</name>
<organism evidence="2 3">
    <name type="scientific">Parablautia intestinalis</name>
    <dbReference type="NCBI Taxonomy" id="2320100"/>
    <lineage>
        <taxon>Bacteria</taxon>
        <taxon>Bacillati</taxon>
        <taxon>Bacillota</taxon>
        <taxon>Clostridia</taxon>
        <taxon>Lachnospirales</taxon>
        <taxon>Lachnospiraceae</taxon>
        <taxon>Parablautia</taxon>
    </lineage>
</organism>